<dbReference type="SUPFAM" id="SSF75005">
    <property type="entry name" value="Arabinanase/levansucrase/invertase"/>
    <property type="match status" value="1"/>
</dbReference>
<dbReference type="InterPro" id="IPR023296">
    <property type="entry name" value="Glyco_hydro_beta-prop_sf"/>
</dbReference>
<dbReference type="PANTHER" id="PTHR34106:SF5">
    <property type="entry name" value="GLYCOSIDASE"/>
    <property type="match status" value="1"/>
</dbReference>
<dbReference type="CDD" id="cd08993">
    <property type="entry name" value="GH130"/>
    <property type="match status" value="1"/>
</dbReference>
<evidence type="ECO:0008006" key="4">
    <source>
        <dbReference type="Google" id="ProtNLM"/>
    </source>
</evidence>
<name>A0A0F9YG90_9ZZZZ</name>
<dbReference type="AlphaFoldDB" id="A0A0F9YG90"/>
<keyword evidence="2" id="KW-0808">Transferase</keyword>
<dbReference type="PIRSF" id="PIRSF016202">
    <property type="entry name" value="PH1107"/>
    <property type="match status" value="1"/>
</dbReference>
<evidence type="ECO:0000256" key="2">
    <source>
        <dbReference type="ARBA" id="ARBA00022679"/>
    </source>
</evidence>
<accession>A0A0F9YG90</accession>
<gene>
    <name evidence="3" type="ORF">LCGC14_0017290</name>
</gene>
<dbReference type="PANTHER" id="PTHR34106">
    <property type="entry name" value="GLYCOSIDASE"/>
    <property type="match status" value="1"/>
</dbReference>
<reference evidence="3" key="1">
    <citation type="journal article" date="2015" name="Nature">
        <title>Complex archaea that bridge the gap between prokaryotes and eukaryotes.</title>
        <authorList>
            <person name="Spang A."/>
            <person name="Saw J.H."/>
            <person name="Jorgensen S.L."/>
            <person name="Zaremba-Niedzwiedzka K."/>
            <person name="Martijn J."/>
            <person name="Lind A.E."/>
            <person name="van Eijk R."/>
            <person name="Schleper C."/>
            <person name="Guy L."/>
            <person name="Ettema T.J."/>
        </authorList>
    </citation>
    <scope>NUCLEOTIDE SEQUENCE</scope>
</reference>
<keyword evidence="1" id="KW-0328">Glycosyltransferase</keyword>
<dbReference type="Gene3D" id="2.115.10.20">
    <property type="entry name" value="Glycosyl hydrolase domain, family 43"/>
    <property type="match status" value="1"/>
</dbReference>
<evidence type="ECO:0000256" key="1">
    <source>
        <dbReference type="ARBA" id="ARBA00022676"/>
    </source>
</evidence>
<proteinExistence type="predicted"/>
<protein>
    <recommendedName>
        <fullName evidence="4">Glycosidase</fullName>
    </recommendedName>
</protein>
<dbReference type="InterPro" id="IPR007184">
    <property type="entry name" value="Mannoside_phosphorylase"/>
</dbReference>
<evidence type="ECO:0000313" key="3">
    <source>
        <dbReference type="EMBL" id="KKO11252.1"/>
    </source>
</evidence>
<dbReference type="GO" id="GO:0016757">
    <property type="term" value="F:glycosyltransferase activity"/>
    <property type="evidence" value="ECO:0007669"/>
    <property type="project" value="UniProtKB-KW"/>
</dbReference>
<organism evidence="3">
    <name type="scientific">marine sediment metagenome</name>
    <dbReference type="NCBI Taxonomy" id="412755"/>
    <lineage>
        <taxon>unclassified sequences</taxon>
        <taxon>metagenomes</taxon>
        <taxon>ecological metagenomes</taxon>
    </lineage>
</organism>
<dbReference type="Pfam" id="PF04041">
    <property type="entry name" value="Glyco_hydro_130"/>
    <property type="match status" value="1"/>
</dbReference>
<dbReference type="EMBL" id="LAZR01000003">
    <property type="protein sequence ID" value="KKO11252.1"/>
    <property type="molecule type" value="Genomic_DNA"/>
</dbReference>
<comment type="caution">
    <text evidence="3">The sequence shown here is derived from an EMBL/GenBank/DDBJ whole genome shotgun (WGS) entry which is preliminary data.</text>
</comment>
<sequence>MPYMIGRDLMHRWERNPIITRQDIPFPCNTVFNGTPVKVDGQYYMILRVEGLEGRSFFALADSGDGLHFQVDPHPCMMPAASGPFESWESNGIEDPRLTVLEGKTYIMYTAVGPRGHVIALAETKDLRHYERIATVSEPGNKDGVLFPERIGGLYARLDRPIGGDVGSVWVSYSPDLVNWGRSEFVFGPRARYWDCFRVGASAPPILTDAGWLEVYHGVKMTSAGPIYRIGTIMLDRDDPSQVIGRCVEPSLSPREDYERVGDVGNVVFACGAIVEDDGQMKVYYGAADTSICVATGDLDEIIASCLDP</sequence>